<evidence type="ECO:0000256" key="2">
    <source>
        <dbReference type="ARBA" id="ARBA00022840"/>
    </source>
</evidence>
<evidence type="ECO:0000256" key="4">
    <source>
        <dbReference type="HAMAP-Rule" id="MF_00636"/>
    </source>
</evidence>
<organism evidence="7 8">
    <name type="scientific">Ohessyouella blattaphilus</name>
    <dbReference type="NCBI Taxonomy" id="2949333"/>
    <lineage>
        <taxon>Bacteria</taxon>
        <taxon>Bacillati</taxon>
        <taxon>Bacillota</taxon>
        <taxon>Clostridia</taxon>
        <taxon>Lachnospirales</taxon>
        <taxon>Lachnospiraceae</taxon>
        <taxon>Ohessyouella</taxon>
    </lineage>
</organism>
<dbReference type="RefSeq" id="WP_262067917.1">
    <property type="nucleotide sequence ID" value="NZ_JAMXOC010000001.1"/>
</dbReference>
<dbReference type="PIRSF" id="PIRSF005052">
    <property type="entry name" value="P-loopkin"/>
    <property type="match status" value="1"/>
</dbReference>
<dbReference type="NCBIfam" id="NF003828">
    <property type="entry name" value="PRK05416.1"/>
    <property type="match status" value="1"/>
</dbReference>
<keyword evidence="2 4" id="KW-0067">ATP-binding</keyword>
<dbReference type="EMBL" id="JAMZFV010000001">
    <property type="protein sequence ID" value="MCP1109017.1"/>
    <property type="molecule type" value="Genomic_DNA"/>
</dbReference>
<keyword evidence="1 4" id="KW-0547">Nucleotide-binding</keyword>
<protein>
    <submittedName>
        <fullName evidence="7">RNase adapter RapZ</fullName>
    </submittedName>
</protein>
<proteinExistence type="inferred from homology"/>
<dbReference type="InterPro" id="IPR053930">
    <property type="entry name" value="RapZ-like_N"/>
</dbReference>
<keyword evidence="8" id="KW-1185">Reference proteome</keyword>
<evidence type="ECO:0000259" key="5">
    <source>
        <dbReference type="Pfam" id="PF03668"/>
    </source>
</evidence>
<dbReference type="HAMAP" id="MF_00636">
    <property type="entry name" value="RapZ_like"/>
    <property type="match status" value="1"/>
</dbReference>
<gene>
    <name evidence="7" type="primary">rapZ</name>
    <name evidence="7" type="ORF">NK118_02010</name>
</gene>
<name>A0ABT1EGX7_9FIRM</name>
<comment type="caution">
    <text evidence="7">The sequence shown here is derived from an EMBL/GenBank/DDBJ whole genome shotgun (WGS) entry which is preliminary data.</text>
</comment>
<dbReference type="PANTHER" id="PTHR30448">
    <property type="entry name" value="RNASE ADAPTER PROTEIN RAPZ"/>
    <property type="match status" value="1"/>
</dbReference>
<evidence type="ECO:0000259" key="6">
    <source>
        <dbReference type="Pfam" id="PF22740"/>
    </source>
</evidence>
<dbReference type="InterPro" id="IPR027417">
    <property type="entry name" value="P-loop_NTPase"/>
</dbReference>
<evidence type="ECO:0000313" key="8">
    <source>
        <dbReference type="Proteomes" id="UP001523565"/>
    </source>
</evidence>
<reference evidence="7 8" key="1">
    <citation type="journal article" date="2022" name="Genome Biol. Evol.">
        <title>Host diet, physiology and behaviors set the stage for Lachnospiraceae cladogenesis.</title>
        <authorList>
            <person name="Vera-Ponce De Leon A."/>
            <person name="Schneider M."/>
            <person name="Jahnes B.C."/>
            <person name="Sadowski V."/>
            <person name="Camuy-Velez L.A."/>
            <person name="Duan J."/>
            <person name="Sabree Z.L."/>
        </authorList>
    </citation>
    <scope>NUCLEOTIDE SEQUENCE [LARGE SCALE GENOMIC DNA]</scope>
    <source>
        <strain evidence="7 8">PAL227</strain>
    </source>
</reference>
<evidence type="ECO:0000256" key="3">
    <source>
        <dbReference type="ARBA" id="ARBA00023134"/>
    </source>
</evidence>
<dbReference type="Pfam" id="PF03668">
    <property type="entry name" value="RapZ-like_N"/>
    <property type="match status" value="1"/>
</dbReference>
<feature type="binding site" evidence="4">
    <location>
        <begin position="59"/>
        <end position="62"/>
    </location>
    <ligand>
        <name>GTP</name>
        <dbReference type="ChEBI" id="CHEBI:37565"/>
    </ligand>
</feature>
<dbReference type="Proteomes" id="UP001523565">
    <property type="component" value="Unassembled WGS sequence"/>
</dbReference>
<dbReference type="Gene3D" id="3.40.50.300">
    <property type="entry name" value="P-loop containing nucleotide triphosphate hydrolases"/>
    <property type="match status" value="1"/>
</dbReference>
<sequence>MKFEIVTGMSGAGKSSALKTLEDLGYYCIDNIPIALTPNLAELLTSLETKSSKVAIGLDVRSGEDFKGSLKTINDLEEKGFDFNIIFLDASDEVLLKRYQETRRKHPLSRRGHRIIENIKLERQLLQPVKDRADHVIDTSYMAFRDLTESIRRILDEKSNSSLFITILSFGFKNGTPADADLLFDVRFLPNPYYIDELRGLTGNDRPVRDYVMKSADSQLFAQKLIDMVSFLLPRYAAEGKTNLVIGIGCTGGKHRSVTLANVLYEAINELGEYTVFLEHRDA</sequence>
<feature type="binding site" evidence="4">
    <location>
        <begin position="8"/>
        <end position="15"/>
    </location>
    <ligand>
        <name>ATP</name>
        <dbReference type="ChEBI" id="CHEBI:30616"/>
    </ligand>
</feature>
<keyword evidence="3 4" id="KW-0342">GTP-binding</keyword>
<dbReference type="PANTHER" id="PTHR30448:SF0">
    <property type="entry name" value="RNASE ADAPTER PROTEIN RAPZ"/>
    <property type="match status" value="1"/>
</dbReference>
<accession>A0ABT1EGX7</accession>
<dbReference type="Pfam" id="PF22740">
    <property type="entry name" value="PapZ_C"/>
    <property type="match status" value="1"/>
</dbReference>
<dbReference type="InterPro" id="IPR053931">
    <property type="entry name" value="RapZ_C"/>
</dbReference>
<evidence type="ECO:0000313" key="7">
    <source>
        <dbReference type="EMBL" id="MCP1109017.1"/>
    </source>
</evidence>
<dbReference type="SUPFAM" id="SSF52540">
    <property type="entry name" value="P-loop containing nucleoside triphosphate hydrolases"/>
    <property type="match status" value="1"/>
</dbReference>
<evidence type="ECO:0000256" key="1">
    <source>
        <dbReference type="ARBA" id="ARBA00022741"/>
    </source>
</evidence>
<feature type="domain" description="RapZ C-terminal" evidence="6">
    <location>
        <begin position="165"/>
        <end position="282"/>
    </location>
</feature>
<feature type="domain" description="RapZ-like N-terminal" evidence="5">
    <location>
        <begin position="2"/>
        <end position="157"/>
    </location>
</feature>
<dbReference type="InterPro" id="IPR005337">
    <property type="entry name" value="RapZ-like"/>
</dbReference>